<dbReference type="PATRIC" id="fig|698738.3.peg.1519"/>
<sequence>MNSLSLPPSYCKRLILKANVKKILTLTVHDLASDGHGIARSGRDVYFIPGALPGETVIAEMLERKRKIWYCRLVSIEQVSEHRVEPFCPHYKRCGGCDLQHLAYDQQVVLKQQRVARELSRQGIEIEHWDAPLIAKDQQWHYRRRARLGIRYNKSDKEVFIGFRESQSKHLTNIDICPVLVEHAALDWQAWRGRLAQLEGISRFTHIEVLQASERLVLVFRVLKKLTDNDRKRLQSWAVELDIDIYIRPDDEQPLEVINEVISPLTHNVLGHDLTIHPDYFVQVNKTINQLMVAEAKAWLAPEAGSRVWDLYAGHGNFSVPLAQDAIVDAVEVSDEMVQAIEQHAQQLCTDSDVRGNKGDRGLIAHKADLSNSDSLSSLPNPDYVLLDPPRAGASACIDELIKRKAKRMVYVSCDPATLARDLKALSDDFDVERITILDMFPHTHHIETMVLLVPARKSGQGRTKMMNDKLKTQAKTQSKAKEKGASRGKSKR</sequence>
<evidence type="ECO:0000256" key="7">
    <source>
        <dbReference type="PROSITE-ProRule" id="PRU10015"/>
    </source>
</evidence>
<dbReference type="NCBIfam" id="TIGR00479">
    <property type="entry name" value="rumA"/>
    <property type="match status" value="1"/>
</dbReference>
<dbReference type="PANTHER" id="PTHR11061">
    <property type="entry name" value="RNA M5U METHYLTRANSFERASE"/>
    <property type="match status" value="1"/>
</dbReference>
<feature type="region of interest" description="Disordered" evidence="8">
    <location>
        <begin position="458"/>
        <end position="493"/>
    </location>
</feature>
<dbReference type="SUPFAM" id="SSF50249">
    <property type="entry name" value="Nucleic acid-binding proteins"/>
    <property type="match status" value="1"/>
</dbReference>
<evidence type="ECO:0000259" key="9">
    <source>
        <dbReference type="PROSITE" id="PS50926"/>
    </source>
</evidence>
<dbReference type="STRING" id="698738.OLEAN_C14690"/>
<dbReference type="Gene3D" id="2.40.50.1070">
    <property type="match status" value="1"/>
</dbReference>
<dbReference type="CDD" id="cd02440">
    <property type="entry name" value="AdoMet_MTases"/>
    <property type="match status" value="1"/>
</dbReference>
<feature type="binding site" evidence="6">
    <location>
        <position position="283"/>
    </location>
    <ligand>
        <name>S-adenosyl-L-methionine</name>
        <dbReference type="ChEBI" id="CHEBI:59789"/>
    </ligand>
</feature>
<feature type="active site" evidence="7">
    <location>
        <position position="414"/>
    </location>
</feature>
<evidence type="ECO:0000313" key="10">
    <source>
        <dbReference type="EMBL" id="CCK75645.1"/>
    </source>
</evidence>
<accession>R4YLY8</accession>
<evidence type="ECO:0000256" key="6">
    <source>
        <dbReference type="PROSITE-ProRule" id="PRU01024"/>
    </source>
</evidence>
<dbReference type="Gene3D" id="3.40.50.150">
    <property type="entry name" value="Vaccinia Virus protein VP39"/>
    <property type="match status" value="1"/>
</dbReference>
<dbReference type="Proteomes" id="UP000032749">
    <property type="component" value="Chromosome"/>
</dbReference>
<dbReference type="GO" id="GO:0070475">
    <property type="term" value="P:rRNA base methylation"/>
    <property type="evidence" value="ECO:0007669"/>
    <property type="project" value="TreeGrafter"/>
</dbReference>
<dbReference type="OrthoDB" id="9804590at2"/>
<reference evidence="10 11" key="1">
    <citation type="journal article" date="2013" name="Nat. Commun.">
        <title>Genome sequence and functional genomic analysis of the oil-degrading bacterium Oleispira antarctica.</title>
        <authorList>
            <person name="Kube M."/>
            <person name="Chernikova T.N."/>
            <person name="Al-Ramahi Y."/>
            <person name="Beloqui A."/>
            <person name="Lopez-Cortez N."/>
            <person name="Guazzaroni M.E."/>
            <person name="Heipieper H.J."/>
            <person name="Klages S."/>
            <person name="Kotsyurbenko O.R."/>
            <person name="Langer I."/>
            <person name="Nechitaylo T.Y."/>
            <person name="Lunsdorf H."/>
            <person name="Fernandez M."/>
            <person name="Juarez S."/>
            <person name="Ciordia S."/>
            <person name="Singer A."/>
            <person name="Kagan O."/>
            <person name="Egorova O."/>
            <person name="Petit P.A."/>
            <person name="Stogios P."/>
            <person name="Kim Y."/>
            <person name="Tchigvintsev A."/>
            <person name="Flick R."/>
            <person name="Denaro R."/>
            <person name="Genovese M."/>
            <person name="Albar J.P."/>
            <person name="Reva O.N."/>
            <person name="Martinez-Gomariz M."/>
            <person name="Tran H."/>
            <person name="Ferrer M."/>
            <person name="Savchenko A."/>
            <person name="Yakunin A.F."/>
            <person name="Yakimov M.M."/>
            <person name="Golyshina O.V."/>
            <person name="Reinhardt R."/>
            <person name="Golyshin P.N."/>
        </authorList>
    </citation>
    <scope>NUCLEOTIDE SEQUENCE [LARGE SCALE GENOMIC DNA]</scope>
</reference>
<dbReference type="InterPro" id="IPR030390">
    <property type="entry name" value="MeTrfase_TrmA_AS"/>
</dbReference>
<evidence type="ECO:0000256" key="2">
    <source>
        <dbReference type="ARBA" id="ARBA00022603"/>
    </source>
</evidence>
<dbReference type="InterPro" id="IPR002792">
    <property type="entry name" value="TRAM_dom"/>
</dbReference>
<gene>
    <name evidence="10" type="primary">rumA</name>
    <name evidence="10" type="ORF">OLEAN_C14690</name>
</gene>
<keyword evidence="1" id="KW-0408">Iron</keyword>
<comment type="similarity">
    <text evidence="6">Belongs to the class I-like SAM-binding methyltransferase superfamily. RNA M5U methyltransferase family.</text>
</comment>
<dbReference type="PROSITE" id="PS01231">
    <property type="entry name" value="TRMA_2"/>
    <property type="match status" value="1"/>
</dbReference>
<dbReference type="SUPFAM" id="SSF53335">
    <property type="entry name" value="S-adenosyl-L-methionine-dependent methyltransferases"/>
    <property type="match status" value="1"/>
</dbReference>
<feature type="active site" description="Nucleophile" evidence="6">
    <location>
        <position position="414"/>
    </location>
</feature>
<dbReference type="GO" id="GO:0070041">
    <property type="term" value="F:rRNA (uridine-C5-)-methyltransferase activity"/>
    <property type="evidence" value="ECO:0007669"/>
    <property type="project" value="TreeGrafter"/>
</dbReference>
<dbReference type="HOGENOM" id="CLU_014689_8_2_6"/>
<feature type="binding site" evidence="6">
    <location>
        <position position="332"/>
    </location>
    <ligand>
        <name>S-adenosyl-L-methionine</name>
        <dbReference type="ChEBI" id="CHEBI:59789"/>
    </ligand>
</feature>
<evidence type="ECO:0000256" key="3">
    <source>
        <dbReference type="ARBA" id="ARBA00022679"/>
    </source>
</evidence>
<dbReference type="InterPro" id="IPR012340">
    <property type="entry name" value="NA-bd_OB-fold"/>
</dbReference>
<name>R4YLY8_OLEAN</name>
<evidence type="ECO:0000256" key="1">
    <source>
        <dbReference type="ARBA" id="ARBA00022485"/>
    </source>
</evidence>
<dbReference type="PANTHER" id="PTHR11061:SF49">
    <property type="entry name" value="23S RRNA (URACIL(1939)-C(5))-METHYLTRANSFERASE RLMD"/>
    <property type="match status" value="1"/>
</dbReference>
<keyword evidence="11" id="KW-1185">Reference proteome</keyword>
<protein>
    <submittedName>
        <fullName evidence="10">23S rRNA (Uracil-5-)-methyltransferase</fullName>
        <ecNumber evidence="10">2.1.1.-</ecNumber>
    </submittedName>
</protein>
<dbReference type="PROSITE" id="PS01230">
    <property type="entry name" value="TRMA_1"/>
    <property type="match status" value="1"/>
</dbReference>
<dbReference type="EC" id="2.1.1.-" evidence="10"/>
<dbReference type="AlphaFoldDB" id="R4YLY8"/>
<keyword evidence="1" id="KW-0004">4Fe-4S</keyword>
<keyword evidence="4 6" id="KW-0949">S-adenosyl-L-methionine</keyword>
<keyword evidence="1" id="KW-0479">Metal-binding</keyword>
<dbReference type="PROSITE" id="PS50926">
    <property type="entry name" value="TRAM"/>
    <property type="match status" value="1"/>
</dbReference>
<dbReference type="PROSITE" id="PS51687">
    <property type="entry name" value="SAM_MT_RNA_M5U"/>
    <property type="match status" value="1"/>
</dbReference>
<keyword evidence="5" id="KW-0411">Iron-sulfur</keyword>
<evidence type="ECO:0000256" key="5">
    <source>
        <dbReference type="ARBA" id="ARBA00023014"/>
    </source>
</evidence>
<keyword evidence="2 6" id="KW-0489">Methyltransferase</keyword>
<keyword evidence="3 6" id="KW-0808">Transferase</keyword>
<dbReference type="Gene3D" id="2.40.50.140">
    <property type="entry name" value="Nucleic acid-binding proteins"/>
    <property type="match status" value="1"/>
</dbReference>
<evidence type="ECO:0000256" key="4">
    <source>
        <dbReference type="ARBA" id="ARBA00022691"/>
    </source>
</evidence>
<feature type="domain" description="TRAM" evidence="9">
    <location>
        <begin position="17"/>
        <end position="75"/>
    </location>
</feature>
<dbReference type="KEGG" id="oai:OLEAN_C14690"/>
<feature type="binding site" evidence="6">
    <location>
        <position position="312"/>
    </location>
    <ligand>
        <name>S-adenosyl-L-methionine</name>
        <dbReference type="ChEBI" id="CHEBI:59789"/>
    </ligand>
</feature>
<evidence type="ECO:0000256" key="8">
    <source>
        <dbReference type="SAM" id="MobiDB-lite"/>
    </source>
</evidence>
<evidence type="ECO:0000313" key="11">
    <source>
        <dbReference type="Proteomes" id="UP000032749"/>
    </source>
</evidence>
<dbReference type="Pfam" id="PF05958">
    <property type="entry name" value="tRNA_U5-meth_tr"/>
    <property type="match status" value="2"/>
</dbReference>
<dbReference type="FunFam" id="2.40.50.140:FF:000097">
    <property type="entry name" value="23S rRNA (uracil(1939)-C(5))-methyltransferase RlmD"/>
    <property type="match status" value="1"/>
</dbReference>
<dbReference type="Pfam" id="PF01938">
    <property type="entry name" value="TRAM"/>
    <property type="match status" value="1"/>
</dbReference>
<dbReference type="InterPro" id="IPR029063">
    <property type="entry name" value="SAM-dependent_MTases_sf"/>
</dbReference>
<feature type="binding site" evidence="6">
    <location>
        <position position="388"/>
    </location>
    <ligand>
        <name>S-adenosyl-L-methionine</name>
        <dbReference type="ChEBI" id="CHEBI:59789"/>
    </ligand>
</feature>
<dbReference type="GO" id="GO:0051539">
    <property type="term" value="F:4 iron, 4 sulfur cluster binding"/>
    <property type="evidence" value="ECO:0007669"/>
    <property type="project" value="UniProtKB-KW"/>
</dbReference>
<dbReference type="InterPro" id="IPR030391">
    <property type="entry name" value="MeTrfase_TrmA_CS"/>
</dbReference>
<dbReference type="EMBL" id="FO203512">
    <property type="protein sequence ID" value="CCK75645.1"/>
    <property type="molecule type" value="Genomic_DNA"/>
</dbReference>
<dbReference type="InterPro" id="IPR010280">
    <property type="entry name" value="U5_MeTrfase_fam"/>
</dbReference>
<proteinExistence type="inferred from homology"/>
<organism evidence="10 11">
    <name type="scientific">Oleispira antarctica RB-8</name>
    <dbReference type="NCBI Taxonomy" id="698738"/>
    <lineage>
        <taxon>Bacteria</taxon>
        <taxon>Pseudomonadati</taxon>
        <taxon>Pseudomonadota</taxon>
        <taxon>Gammaproteobacteria</taxon>
        <taxon>Oceanospirillales</taxon>
        <taxon>Oceanospirillaceae</taxon>
        <taxon>Oleispira</taxon>
    </lineage>
</organism>